<dbReference type="PROSITE" id="PS50987">
    <property type="entry name" value="HTH_ARSR_2"/>
    <property type="match status" value="1"/>
</dbReference>
<dbReference type="Gene3D" id="3.40.250.10">
    <property type="entry name" value="Rhodanese-like domain"/>
    <property type="match status" value="1"/>
</dbReference>
<evidence type="ECO:0000256" key="1">
    <source>
        <dbReference type="ARBA" id="ARBA00023015"/>
    </source>
</evidence>
<evidence type="ECO:0000313" key="7">
    <source>
        <dbReference type="Proteomes" id="UP000807850"/>
    </source>
</evidence>
<dbReference type="Pfam" id="PF00581">
    <property type="entry name" value="Rhodanese"/>
    <property type="match status" value="1"/>
</dbReference>
<dbReference type="PANTHER" id="PTHR43132">
    <property type="entry name" value="ARSENICAL RESISTANCE OPERON REPRESSOR ARSR-RELATED"/>
    <property type="match status" value="1"/>
</dbReference>
<protein>
    <submittedName>
        <fullName evidence="6">Metalloregulator ArsR/SmtB family transcription factor</fullName>
    </submittedName>
</protein>
<dbReference type="CDD" id="cd00158">
    <property type="entry name" value="RHOD"/>
    <property type="match status" value="1"/>
</dbReference>
<dbReference type="Pfam" id="PF01022">
    <property type="entry name" value="HTH_5"/>
    <property type="match status" value="1"/>
</dbReference>
<dbReference type="SMART" id="SM00418">
    <property type="entry name" value="HTH_ARSR"/>
    <property type="match status" value="1"/>
</dbReference>
<name>A0A9D6L4K2_UNCEI</name>
<accession>A0A9D6L4K2</accession>
<evidence type="ECO:0000313" key="6">
    <source>
        <dbReference type="EMBL" id="MBI3538646.1"/>
    </source>
</evidence>
<dbReference type="EMBL" id="JACQAY010000001">
    <property type="protein sequence ID" value="MBI3538646.1"/>
    <property type="molecule type" value="Genomic_DNA"/>
</dbReference>
<keyword evidence="2" id="KW-0238">DNA-binding</keyword>
<feature type="domain" description="Rhodanese" evidence="4">
    <location>
        <begin position="130"/>
        <end position="219"/>
    </location>
</feature>
<dbReference type="PRINTS" id="PR00778">
    <property type="entry name" value="HTHARSR"/>
</dbReference>
<dbReference type="InterPro" id="IPR001845">
    <property type="entry name" value="HTH_ArsR_DNA-bd_dom"/>
</dbReference>
<feature type="domain" description="HTH arsR-type" evidence="5">
    <location>
        <begin position="8"/>
        <end position="102"/>
    </location>
</feature>
<comment type="caution">
    <text evidence="6">The sequence shown here is derived from an EMBL/GenBank/DDBJ whole genome shotgun (WGS) entry which is preliminary data.</text>
</comment>
<dbReference type="GO" id="GO:0004792">
    <property type="term" value="F:thiosulfate-cyanide sulfurtransferase activity"/>
    <property type="evidence" value="ECO:0007669"/>
    <property type="project" value="InterPro"/>
</dbReference>
<dbReference type="SUPFAM" id="SSF52821">
    <property type="entry name" value="Rhodanese/Cell cycle control phosphatase"/>
    <property type="match status" value="1"/>
</dbReference>
<dbReference type="PANTHER" id="PTHR43132:SF8">
    <property type="entry name" value="HTH-TYPE TRANSCRIPTIONAL REGULATOR KMTR"/>
    <property type="match status" value="1"/>
</dbReference>
<organism evidence="6 7">
    <name type="scientific">Eiseniibacteriota bacterium</name>
    <dbReference type="NCBI Taxonomy" id="2212470"/>
    <lineage>
        <taxon>Bacteria</taxon>
        <taxon>Candidatus Eiseniibacteriota</taxon>
    </lineage>
</organism>
<dbReference type="PROSITE" id="PS50206">
    <property type="entry name" value="RHODANESE_3"/>
    <property type="match status" value="1"/>
</dbReference>
<dbReference type="Gene3D" id="1.10.10.10">
    <property type="entry name" value="Winged helix-like DNA-binding domain superfamily/Winged helix DNA-binding domain"/>
    <property type="match status" value="1"/>
</dbReference>
<proteinExistence type="predicted"/>
<evidence type="ECO:0000256" key="2">
    <source>
        <dbReference type="ARBA" id="ARBA00023125"/>
    </source>
</evidence>
<dbReference type="InterPro" id="IPR036873">
    <property type="entry name" value="Rhodanese-like_dom_sf"/>
</dbReference>
<dbReference type="SUPFAM" id="SSF46785">
    <property type="entry name" value="Winged helix' DNA-binding domain"/>
    <property type="match status" value="1"/>
</dbReference>
<keyword evidence="1" id="KW-0805">Transcription regulation</keyword>
<dbReference type="InterPro" id="IPR011991">
    <property type="entry name" value="ArsR-like_HTH"/>
</dbReference>
<sequence>MKLRHDDFEAQIFDQLGRISRALASPRRLEIVDLLAQSEHTVEELARGTGMSVANTSRHLQALRHARLVTVRRAGVFAHYALADPGVFRVWQAVRDLGASQLAEVRMLVARRETGDDAPLALDALRDRIARGDLVLLDARPEREYRAGHIPGALNIPVDELAERLHVLPIEHEVVVYCRGPYCAFSDEAVVILRAHGHAARRAAAGLPDWRAAGLAVETG</sequence>
<dbReference type="GO" id="GO:0003700">
    <property type="term" value="F:DNA-binding transcription factor activity"/>
    <property type="evidence" value="ECO:0007669"/>
    <property type="project" value="InterPro"/>
</dbReference>
<dbReference type="NCBIfam" id="NF033788">
    <property type="entry name" value="HTH_metalloreg"/>
    <property type="match status" value="1"/>
</dbReference>
<gene>
    <name evidence="6" type="ORF">HY076_00015</name>
</gene>
<reference evidence="6" key="1">
    <citation type="submission" date="2020-07" db="EMBL/GenBank/DDBJ databases">
        <title>Huge and variable diversity of episymbiotic CPR bacteria and DPANN archaea in groundwater ecosystems.</title>
        <authorList>
            <person name="He C.Y."/>
            <person name="Keren R."/>
            <person name="Whittaker M."/>
            <person name="Farag I.F."/>
            <person name="Doudna J."/>
            <person name="Cate J.H.D."/>
            <person name="Banfield J.F."/>
        </authorList>
    </citation>
    <scope>NUCLEOTIDE SEQUENCE</scope>
    <source>
        <strain evidence="6">NC_groundwater_928_Pr1_S-0.2um_72_17</strain>
    </source>
</reference>
<evidence type="ECO:0000256" key="3">
    <source>
        <dbReference type="ARBA" id="ARBA00023163"/>
    </source>
</evidence>
<dbReference type="SMART" id="SM00450">
    <property type="entry name" value="RHOD"/>
    <property type="match status" value="1"/>
</dbReference>
<dbReference type="InterPro" id="IPR001763">
    <property type="entry name" value="Rhodanese-like_dom"/>
</dbReference>
<dbReference type="AlphaFoldDB" id="A0A9D6L4K2"/>
<dbReference type="InterPro" id="IPR036388">
    <property type="entry name" value="WH-like_DNA-bd_sf"/>
</dbReference>
<dbReference type="CDD" id="cd00090">
    <property type="entry name" value="HTH_ARSR"/>
    <property type="match status" value="1"/>
</dbReference>
<evidence type="ECO:0000259" key="4">
    <source>
        <dbReference type="PROSITE" id="PS50206"/>
    </source>
</evidence>
<dbReference type="InterPro" id="IPR001307">
    <property type="entry name" value="Thiosulphate_STrfase_CS"/>
</dbReference>
<dbReference type="GO" id="GO:0003677">
    <property type="term" value="F:DNA binding"/>
    <property type="evidence" value="ECO:0007669"/>
    <property type="project" value="UniProtKB-KW"/>
</dbReference>
<dbReference type="InterPro" id="IPR036390">
    <property type="entry name" value="WH_DNA-bd_sf"/>
</dbReference>
<keyword evidence="3" id="KW-0804">Transcription</keyword>
<dbReference type="InterPro" id="IPR051011">
    <property type="entry name" value="Metal_resp_trans_reg"/>
</dbReference>
<dbReference type="Proteomes" id="UP000807850">
    <property type="component" value="Unassembled WGS sequence"/>
</dbReference>
<dbReference type="PROSITE" id="PS00380">
    <property type="entry name" value="RHODANESE_1"/>
    <property type="match status" value="1"/>
</dbReference>
<evidence type="ECO:0000259" key="5">
    <source>
        <dbReference type="PROSITE" id="PS50987"/>
    </source>
</evidence>